<accession>A0A833RQL9</accession>
<feature type="compositionally biased region" description="Low complexity" evidence="1">
    <location>
        <begin position="1096"/>
        <end position="1109"/>
    </location>
</feature>
<feature type="region of interest" description="Disordered" evidence="1">
    <location>
        <begin position="390"/>
        <end position="427"/>
    </location>
</feature>
<feature type="region of interest" description="Disordered" evidence="1">
    <location>
        <begin position="1433"/>
        <end position="1469"/>
    </location>
</feature>
<evidence type="ECO:0000313" key="2">
    <source>
        <dbReference type="EMBL" id="KAF4030732.1"/>
    </source>
</evidence>
<feature type="compositionally biased region" description="Low complexity" evidence="1">
    <location>
        <begin position="1274"/>
        <end position="1287"/>
    </location>
</feature>
<protein>
    <submittedName>
        <fullName evidence="2">Uncharacterized protein</fullName>
    </submittedName>
</protein>
<evidence type="ECO:0000256" key="1">
    <source>
        <dbReference type="SAM" id="MobiDB-lite"/>
    </source>
</evidence>
<feature type="compositionally biased region" description="Low complexity" evidence="1">
    <location>
        <begin position="1960"/>
        <end position="1973"/>
    </location>
</feature>
<feature type="compositionally biased region" description="Low complexity" evidence="1">
    <location>
        <begin position="232"/>
        <end position="245"/>
    </location>
</feature>
<feature type="region of interest" description="Disordered" evidence="1">
    <location>
        <begin position="744"/>
        <end position="780"/>
    </location>
</feature>
<feature type="region of interest" description="Disordered" evidence="1">
    <location>
        <begin position="1766"/>
        <end position="1814"/>
    </location>
</feature>
<feature type="region of interest" description="Disordered" evidence="1">
    <location>
        <begin position="2083"/>
        <end position="2196"/>
    </location>
</feature>
<feature type="region of interest" description="Disordered" evidence="1">
    <location>
        <begin position="902"/>
        <end position="937"/>
    </location>
</feature>
<feature type="compositionally biased region" description="Low complexity" evidence="1">
    <location>
        <begin position="1604"/>
        <end position="1621"/>
    </location>
</feature>
<name>A0A833RQL9_PHYIN</name>
<evidence type="ECO:0000313" key="3">
    <source>
        <dbReference type="Proteomes" id="UP000602510"/>
    </source>
</evidence>
<feature type="compositionally biased region" description="Low complexity" evidence="1">
    <location>
        <begin position="55"/>
        <end position="68"/>
    </location>
</feature>
<feature type="compositionally biased region" description="Low complexity" evidence="1">
    <location>
        <begin position="2170"/>
        <end position="2180"/>
    </location>
</feature>
<gene>
    <name evidence="2" type="ORF">GN244_ATG17427</name>
</gene>
<feature type="region of interest" description="Disordered" evidence="1">
    <location>
        <begin position="567"/>
        <end position="603"/>
    </location>
</feature>
<feature type="compositionally biased region" description="Low complexity" evidence="1">
    <location>
        <begin position="1451"/>
        <end position="1464"/>
    </location>
</feature>
<dbReference type="Proteomes" id="UP000602510">
    <property type="component" value="Unassembled WGS sequence"/>
</dbReference>
<sequence>MTPTGPATVTTDGPVIDGKQEVTITTTDGSTTTAIADVTPTSNGKNELEIPGPDGTTTTVTVPSTSTGSGYGGYPTEHQTGTEGLPSVEIDTAAGFWTVLFNGPVTPERTQSITILKHDGSSPEKRTVDVLEYTDGSLWVEVPLGPGESPRRIPIPVRESEYGTATTTTTTTTTVSVMTPTGPATVTTDGPVIDGKQEVTITTTDGSTTTAIADVTPTSNGKNELEIPGPDGTTTTVTVPSTSTGSGYGGYPTEHQTGTEGLPSVEIDTAAGFWTVLFNGPVTPERTQSITILKHDGSSPEKRTVDVLEYTDGSLWVEVPLGPGESPRRIPIPVRESEYGTATTTTTTTTTVSVMTPTGPATVTTDGPVIDGKQEVTITTTDGSTTTAIADVTPTSNGKNELEIPGPDGTTTTVTVPSTSTGSGYGGYPTEHQTGTEGLPSVEIDTAAGFWTVLFNGPVTPERTQSITILKHDGSSPEKRTVDVLEYTDGSLWVEVPLGPGESPRRIPIPVRESEYGTATTTTTTTTVSVMTPTGPATVTTDGPVIDGKQEVTITTTDGSTTTAIADVTPTSNGKNELEIPGPDGTTTTVTVPSTSTGSGYGGYPTEHQTGTEGLPSVEIDTAAGFWTVLFNGPVTPERTQSITILKHDGSSPEKRTVDVLEYTDGSLWVEVPLGPGESPRRIPIPVRESEYGTATTTTTTTTTVSVMTPTGPATVTTDGPVIDGKQEVTITTTDGSTTTAIADVTPTSNGKNELEIPGPDGTTTTVTVPSTSTGSGYGGYPTEHQTGTEGLPSVEIDTAAGFWTVLFNGPVTPERTQSITILKHDGSSPEKRTVDVLEYTDGSLWVEVPLGPGESPDGFRFHVMTPTGPATVTTDGPVIDGKQEVTITTTDGSTTTAIADVTPTSNGKNELEIPGPDGTTTTVTVPSTSTGSGYGGYPTEHQTGTEGLPSVEIDTAAGFWTVLFNGPVTPERTQSITILKHDGSSPEKRTVDVLEYTDGSLWVEVPLGPGESPRRIPIPVRESEYGTATTTTTTTTTVSVMTPTGPATVTTDGPVIDGKQEVTITTTDGSTTTAIADVTPTSNGKNELEIPGPDGTTTTVTVPSTSTGSGYGGYPTEHQTGTEGLPSVEIDTAAGFWTVLFNGPVTPERTQSITILKHDGSSPEKRTVDVLEYTDGSLWVEVPLGPGESPRRIPIPVRESEYGTATTTTTTTTTTVSVMTPTGPATVTTDGPVIDGKQEVTITTTDGSTTTAIADVTPTSNGKNELEIPGPDGTTTTVTVPSTSTGSGYGGYPTEHQTGTEGLPSVEIDTAAGFWTVLFNGPVTPERTQSITILKHDGSSPEKRTVDVLEYTDGSLWVEVPLGPGESPRRIPIPVRESEYGTATTTTTTTTTVSVMTPTGPATVTTDGPVIDGKQEVTITTTDGSTTTAIADVTPTSNGKNELEIPGPDGTTTTVTVPSTSTGSGYGGYPTEHQTGTEGLPSVEIDTAAGFWTVLFNGPVTPERTQSITILKHDGSSPEKRTVDVLEYTDGSLWVEVPLGPGESPDGFRFHVMTPTGPATVTTDGPVIDGKQEVTITTTDGSTTTAIADVTPTSNGKNELEIPGPDGTTTTVTVPSTSTGSGYGGYPSEHQTGTEGLPSVEIDTAAGFWTVLFNGPVTPERTQSITILKHDGSSPEKRTVDVLEYTDGSLWVEVPLGPGESPRRIPIPVRESEYGTATTTTTTTTTVSVMTPTGPATVTTDGPVIDGKQEVTITTTDGSTTTAIADVTPTSNGKNELEIPGPDGTTTTVTVPSTSTGSGYGGYPSEHQTGTEGLPSVEIDTAAGFWTVLFNGPVTPERTQSITILKHDGSSPEKRTVDVLVYTDGSLWVEVPLGPGESPRRIPIPVRESEYGTATTTTTTTVSVMTPTGPATVTTDGPVIDGKQEVTITTTDGSTTTAIADVTPTSNGKNELEIPGPDGTTTTVTVPSTSTGSGYGGYPTEHQTGTEGLPSVEIDTAAGFWTVFFDADDKKTVEIPTGPGDQTTTVFVPEWQVEPGQGGVPAAVVDHQQVSVKTPTVPITVTTDSAVLDGKQLVTITTPDGKTTTTAVEVTSTSDGKNALEIPTGPEGQSMIVTIPQPPSAGSTGGSGTVPQSSRDDHYARRRSYHDNCERDEDKGRQDGAGDSDGRRSTVSVPSTTTQEGGGHTTTDILNQLGGNDIDNGDKDFMSKDEFQLQIGAHFSDKIMALKQQTKDEEAQSDKLLDQQKELQDCILQAANKFGYYGVYEQPPYFKNAVHWVDKDCLRQ</sequence>
<feature type="region of interest" description="Disordered" evidence="1">
    <location>
        <begin position="33"/>
        <end position="84"/>
    </location>
</feature>
<comment type="caution">
    <text evidence="2">The sequence shown here is derived from an EMBL/GenBank/DDBJ whole genome shotgun (WGS) entry which is preliminary data.</text>
</comment>
<feature type="region of interest" description="Disordered" evidence="1">
    <location>
        <begin position="1591"/>
        <end position="1637"/>
    </location>
</feature>
<feature type="compositionally biased region" description="Basic and acidic residues" evidence="1">
    <location>
        <begin position="2135"/>
        <end position="2169"/>
    </location>
</feature>
<feature type="region of interest" description="Disordered" evidence="1">
    <location>
        <begin position="1941"/>
        <end position="1978"/>
    </location>
</feature>
<keyword evidence="3" id="KW-1185">Reference proteome</keyword>
<feature type="compositionally biased region" description="Low complexity" evidence="1">
    <location>
        <begin position="2083"/>
        <end position="2095"/>
    </location>
</feature>
<feature type="region of interest" description="Disordered" evidence="1">
    <location>
        <begin position="1074"/>
        <end position="1114"/>
    </location>
</feature>
<proteinExistence type="predicted"/>
<feature type="compositionally biased region" description="Low complexity" evidence="1">
    <location>
        <begin position="1781"/>
        <end position="1798"/>
    </location>
</feature>
<reference evidence="2" key="1">
    <citation type="submission" date="2020-04" db="EMBL/GenBank/DDBJ databases">
        <title>Hybrid Assembly of Korean Phytophthora infestans isolates.</title>
        <authorList>
            <person name="Prokchorchik M."/>
            <person name="Lee Y."/>
            <person name="Seo J."/>
            <person name="Cho J.-H."/>
            <person name="Park Y.-E."/>
            <person name="Jang D.-C."/>
            <person name="Im J.-S."/>
            <person name="Choi J.-G."/>
            <person name="Park H.-J."/>
            <person name="Lee G.-B."/>
            <person name="Lee Y.-G."/>
            <person name="Hong S.-Y."/>
            <person name="Cho K."/>
            <person name="Sohn K.H."/>
        </authorList>
    </citation>
    <scope>NUCLEOTIDE SEQUENCE</scope>
    <source>
        <strain evidence="2">KR_1_A1</strain>
    </source>
</reference>
<feature type="compositionally biased region" description="Low complexity" evidence="1">
    <location>
        <begin position="762"/>
        <end position="775"/>
    </location>
</feature>
<feature type="compositionally biased region" description="Low complexity" evidence="1">
    <location>
        <begin position="919"/>
        <end position="932"/>
    </location>
</feature>
<organism evidence="2 3">
    <name type="scientific">Phytophthora infestans</name>
    <name type="common">Potato late blight agent</name>
    <name type="synonym">Botrytis infestans</name>
    <dbReference type="NCBI Taxonomy" id="4787"/>
    <lineage>
        <taxon>Eukaryota</taxon>
        <taxon>Sar</taxon>
        <taxon>Stramenopiles</taxon>
        <taxon>Oomycota</taxon>
        <taxon>Peronosporomycetes</taxon>
        <taxon>Peronosporales</taxon>
        <taxon>Peronosporaceae</taxon>
        <taxon>Phytophthora</taxon>
    </lineage>
</organism>
<dbReference type="EMBL" id="WSZM01000643">
    <property type="protein sequence ID" value="KAF4030732.1"/>
    <property type="molecule type" value="Genomic_DNA"/>
</dbReference>
<feature type="region of interest" description="Disordered" evidence="1">
    <location>
        <begin position="1255"/>
        <end position="1292"/>
    </location>
</feature>
<feature type="region of interest" description="Disordered" evidence="1">
    <location>
        <begin position="213"/>
        <end position="250"/>
    </location>
</feature>
<feature type="compositionally biased region" description="Low complexity" evidence="1">
    <location>
        <begin position="409"/>
        <end position="422"/>
    </location>
</feature>
<feature type="compositionally biased region" description="Low complexity" evidence="1">
    <location>
        <begin position="585"/>
        <end position="598"/>
    </location>
</feature>